<evidence type="ECO:0000256" key="16">
    <source>
        <dbReference type="SAM" id="Phobius"/>
    </source>
</evidence>
<feature type="region of interest" description="Disordered" evidence="15">
    <location>
        <begin position="1"/>
        <end position="43"/>
    </location>
</feature>
<evidence type="ECO:0000256" key="10">
    <source>
        <dbReference type="ARBA" id="ARBA00022839"/>
    </source>
</evidence>
<evidence type="ECO:0000256" key="3">
    <source>
        <dbReference type="ARBA" id="ARBA00004496"/>
    </source>
</evidence>
<evidence type="ECO:0000256" key="13">
    <source>
        <dbReference type="ARBA" id="ARBA00023163"/>
    </source>
</evidence>
<keyword evidence="9" id="KW-0378">Hydrolase</keyword>
<dbReference type="EC" id="3.1.13.4" evidence="5"/>
<dbReference type="SUPFAM" id="SSF53098">
    <property type="entry name" value="Ribonuclease H-like"/>
    <property type="match status" value="1"/>
</dbReference>
<evidence type="ECO:0000256" key="8">
    <source>
        <dbReference type="ARBA" id="ARBA00022723"/>
    </source>
</evidence>
<dbReference type="InterPro" id="IPR006941">
    <property type="entry name" value="RNase_CAF1"/>
</dbReference>
<comment type="similarity">
    <text evidence="4">Belongs to the CAF1 family.</text>
</comment>
<dbReference type="OrthoDB" id="1164111at2759"/>
<comment type="subcellular location">
    <subcellularLocation>
        <location evidence="3">Cytoplasm</location>
    </subcellularLocation>
    <subcellularLocation>
        <location evidence="2">Nucleus</location>
    </subcellularLocation>
</comment>
<evidence type="ECO:0000256" key="6">
    <source>
        <dbReference type="ARBA" id="ARBA00022490"/>
    </source>
</evidence>
<dbReference type="GO" id="GO:0046872">
    <property type="term" value="F:metal ion binding"/>
    <property type="evidence" value="ECO:0007669"/>
    <property type="project" value="UniProtKB-KW"/>
</dbReference>
<dbReference type="Proteomes" id="UP000326757">
    <property type="component" value="Unassembled WGS sequence"/>
</dbReference>
<keyword evidence="18" id="KW-1185">Reference proteome</keyword>
<evidence type="ECO:0000256" key="4">
    <source>
        <dbReference type="ARBA" id="ARBA00008372"/>
    </source>
</evidence>
<evidence type="ECO:0000256" key="2">
    <source>
        <dbReference type="ARBA" id="ARBA00004123"/>
    </source>
</evidence>
<feature type="region of interest" description="Disordered" evidence="15">
    <location>
        <begin position="187"/>
        <end position="206"/>
    </location>
</feature>
<evidence type="ECO:0000256" key="14">
    <source>
        <dbReference type="ARBA" id="ARBA00023242"/>
    </source>
</evidence>
<sequence>MPPRMQGYGTAPNSMASHYQQYPPHTQPHTAGLPPPGSIGNQFMSANSMSNAFANGAAMTIPGPFSAPGLPLQGGGLASQAAQMSFAAAPLQQQGHNGMSDSGTRSIRDKGRIREVWKANLHEEMAILRQLVDKYPYISMDAKFPGIVARPMGSFNGKGDYHYQCLRCNVDLLKLIQLGITLYSADGESPPATPPSDSSLDRTSAGRKYGNSAVQIPCTWQFNFKFSLADDMYSDKGIDERKIAGTDFNRLKEEGIDPFEFGALLISSGLVCDEEKRWISGHAGYDFGYLTKIMLQKALPDDEREFDMLMKKFFPSIYDLKYLLSHGSLMNKLGQLPHVDAVTAEILQRCEPRPNLEAIIEILKVKRLGTPHQAGSDSLVTGRLFFKLRERLFDGEIAEEHLGRVFGINLQEANSAANQQTTPQHYNQYQENTTPNQNGSGSSFANGAPSTPNNGNANLATTPAHNNNGGSNLGPLTPSNGGGSFGHFQYGNKQSEWSEGNGVYEVYLGLWARVFGLPAYLAATYFHGIVVLLRYDMMDWAQRCDLPFP</sequence>
<dbReference type="EMBL" id="VIGI01000008">
    <property type="protein sequence ID" value="KAB8297344.1"/>
    <property type="molecule type" value="Genomic_DNA"/>
</dbReference>
<name>A0A5N6K5I1_MONLA</name>
<dbReference type="GO" id="GO:0003723">
    <property type="term" value="F:RNA binding"/>
    <property type="evidence" value="ECO:0007669"/>
    <property type="project" value="UniProtKB-KW"/>
</dbReference>
<dbReference type="GO" id="GO:0004535">
    <property type="term" value="F:poly(A)-specific ribonuclease activity"/>
    <property type="evidence" value="ECO:0007669"/>
    <property type="project" value="UniProtKB-EC"/>
</dbReference>
<keyword evidence="12" id="KW-0805">Transcription regulation</keyword>
<evidence type="ECO:0000256" key="5">
    <source>
        <dbReference type="ARBA" id="ARBA00012161"/>
    </source>
</evidence>
<evidence type="ECO:0000313" key="18">
    <source>
        <dbReference type="Proteomes" id="UP000326757"/>
    </source>
</evidence>
<dbReference type="PANTHER" id="PTHR10797">
    <property type="entry name" value="CCR4-NOT TRANSCRIPTION COMPLEX SUBUNIT"/>
    <property type="match status" value="1"/>
</dbReference>
<evidence type="ECO:0000313" key="17">
    <source>
        <dbReference type="EMBL" id="KAB8297344.1"/>
    </source>
</evidence>
<keyword evidence="11" id="KW-0694">RNA-binding</keyword>
<feature type="transmembrane region" description="Helical" evidence="16">
    <location>
        <begin position="510"/>
        <end position="533"/>
    </location>
</feature>
<keyword evidence="16" id="KW-0812">Transmembrane</keyword>
<reference evidence="17 18" key="1">
    <citation type="submission" date="2019-06" db="EMBL/GenBank/DDBJ databases">
        <title>Genome Sequence of the Brown Rot Fungal Pathogen Monilinia laxa.</title>
        <authorList>
            <person name="De Miccolis Angelini R.M."/>
            <person name="Landi L."/>
            <person name="Abate D."/>
            <person name="Pollastro S."/>
            <person name="Romanazzi G."/>
            <person name="Faretra F."/>
        </authorList>
    </citation>
    <scope>NUCLEOTIDE SEQUENCE [LARGE SCALE GENOMIC DNA]</scope>
    <source>
        <strain evidence="17 18">Mlax316</strain>
    </source>
</reference>
<gene>
    <name evidence="17" type="ORF">EYC80_002690</name>
</gene>
<keyword evidence="13" id="KW-0804">Transcription</keyword>
<keyword evidence="6" id="KW-0963">Cytoplasm</keyword>
<dbReference type="InterPro" id="IPR036397">
    <property type="entry name" value="RNaseH_sf"/>
</dbReference>
<dbReference type="InterPro" id="IPR039637">
    <property type="entry name" value="CNOT7/CNOT8/Pop2"/>
</dbReference>
<dbReference type="Pfam" id="PF04857">
    <property type="entry name" value="CAF1"/>
    <property type="match status" value="2"/>
</dbReference>
<dbReference type="GO" id="GO:0005737">
    <property type="term" value="C:cytoplasm"/>
    <property type="evidence" value="ECO:0007669"/>
    <property type="project" value="UniProtKB-SubCell"/>
</dbReference>
<dbReference type="GO" id="GO:0030014">
    <property type="term" value="C:CCR4-NOT complex"/>
    <property type="evidence" value="ECO:0007669"/>
    <property type="project" value="InterPro"/>
</dbReference>
<keyword evidence="16" id="KW-1133">Transmembrane helix</keyword>
<accession>A0A5N6K5I1</accession>
<keyword evidence="10" id="KW-0269">Exonuclease</keyword>
<proteinExistence type="inferred from homology"/>
<feature type="compositionally biased region" description="Polar residues" evidence="15">
    <location>
        <begin position="11"/>
        <end position="29"/>
    </location>
</feature>
<keyword evidence="16" id="KW-0472">Membrane</keyword>
<dbReference type="AlphaFoldDB" id="A0A5N6K5I1"/>
<feature type="compositionally biased region" description="Polar residues" evidence="15">
    <location>
        <begin position="428"/>
        <end position="470"/>
    </location>
</feature>
<dbReference type="GO" id="GO:0005634">
    <property type="term" value="C:nucleus"/>
    <property type="evidence" value="ECO:0007669"/>
    <property type="project" value="UniProtKB-SubCell"/>
</dbReference>
<evidence type="ECO:0000256" key="11">
    <source>
        <dbReference type="ARBA" id="ARBA00022884"/>
    </source>
</evidence>
<organism evidence="17 18">
    <name type="scientific">Monilinia laxa</name>
    <name type="common">Brown rot fungus</name>
    <name type="synonym">Sclerotinia laxa</name>
    <dbReference type="NCBI Taxonomy" id="61186"/>
    <lineage>
        <taxon>Eukaryota</taxon>
        <taxon>Fungi</taxon>
        <taxon>Dikarya</taxon>
        <taxon>Ascomycota</taxon>
        <taxon>Pezizomycotina</taxon>
        <taxon>Leotiomycetes</taxon>
        <taxon>Helotiales</taxon>
        <taxon>Sclerotiniaceae</taxon>
        <taxon>Monilinia</taxon>
    </lineage>
</organism>
<comment type="caution">
    <text evidence="17">The sequence shown here is derived from an EMBL/GenBank/DDBJ whole genome shotgun (WGS) entry which is preliminary data.</text>
</comment>
<dbReference type="FunFam" id="3.30.420.10:FF:000056">
    <property type="entry name" value="CCR4-NOT core complex subunit Caf1"/>
    <property type="match status" value="1"/>
</dbReference>
<dbReference type="Gene3D" id="3.30.420.10">
    <property type="entry name" value="Ribonuclease H-like superfamily/Ribonuclease H"/>
    <property type="match status" value="1"/>
</dbReference>
<evidence type="ECO:0000256" key="1">
    <source>
        <dbReference type="ARBA" id="ARBA00001663"/>
    </source>
</evidence>
<dbReference type="InterPro" id="IPR012337">
    <property type="entry name" value="RNaseH-like_sf"/>
</dbReference>
<evidence type="ECO:0000256" key="9">
    <source>
        <dbReference type="ARBA" id="ARBA00022801"/>
    </source>
</evidence>
<feature type="region of interest" description="Disordered" evidence="15">
    <location>
        <begin position="428"/>
        <end position="478"/>
    </location>
</feature>
<evidence type="ECO:0000256" key="12">
    <source>
        <dbReference type="ARBA" id="ARBA00023015"/>
    </source>
</evidence>
<evidence type="ECO:0000256" key="15">
    <source>
        <dbReference type="SAM" id="MobiDB-lite"/>
    </source>
</evidence>
<protein>
    <recommendedName>
        <fullName evidence="5">poly(A)-specific ribonuclease</fullName>
        <ecNumber evidence="5">3.1.13.4</ecNumber>
    </recommendedName>
</protein>
<keyword evidence="7" id="KW-0540">Nuclease</keyword>
<evidence type="ECO:0000256" key="7">
    <source>
        <dbReference type="ARBA" id="ARBA00022722"/>
    </source>
</evidence>
<keyword evidence="14" id="KW-0539">Nucleus</keyword>
<keyword evidence="8" id="KW-0479">Metal-binding</keyword>
<comment type="catalytic activity">
    <reaction evidence="1">
        <text>Exonucleolytic cleavage of poly(A) to 5'-AMP.</text>
        <dbReference type="EC" id="3.1.13.4"/>
    </reaction>
</comment>